<dbReference type="AlphaFoldDB" id="A0AAW8U268"/>
<protein>
    <submittedName>
        <fullName evidence="1">DUF4809 family protein</fullName>
    </submittedName>
</protein>
<evidence type="ECO:0000313" key="1">
    <source>
        <dbReference type="EMBL" id="MDT2810377.1"/>
    </source>
</evidence>
<gene>
    <name evidence="1" type="ORF">P7H43_07765</name>
</gene>
<dbReference type="Proteomes" id="UP001256711">
    <property type="component" value="Unassembled WGS sequence"/>
</dbReference>
<dbReference type="InterPro" id="IPR032080">
    <property type="entry name" value="DUF4809"/>
</dbReference>
<proteinExistence type="predicted"/>
<evidence type="ECO:0000313" key="2">
    <source>
        <dbReference type="Proteomes" id="UP001256711"/>
    </source>
</evidence>
<organism evidence="1 2">
    <name type="scientific">Enterococcus asini</name>
    <dbReference type="NCBI Taxonomy" id="57732"/>
    <lineage>
        <taxon>Bacteria</taxon>
        <taxon>Bacillati</taxon>
        <taxon>Bacillota</taxon>
        <taxon>Bacilli</taxon>
        <taxon>Lactobacillales</taxon>
        <taxon>Enterococcaceae</taxon>
        <taxon>Enterococcus</taxon>
    </lineage>
</organism>
<comment type="caution">
    <text evidence="1">The sequence shown here is derived from an EMBL/GenBank/DDBJ whole genome shotgun (WGS) entry which is preliminary data.</text>
</comment>
<reference evidence="1" key="1">
    <citation type="submission" date="2023-03" db="EMBL/GenBank/DDBJ databases">
        <authorList>
            <person name="Shen W."/>
            <person name="Cai J."/>
        </authorList>
    </citation>
    <scope>NUCLEOTIDE SEQUENCE</scope>
    <source>
        <strain evidence="1">B226-2</strain>
    </source>
</reference>
<dbReference type="EMBL" id="JARQBJ010000003">
    <property type="protein sequence ID" value="MDT2810377.1"/>
    <property type="molecule type" value="Genomic_DNA"/>
</dbReference>
<sequence>MNAIISGKKRIAEGGCNACESFSLHVYRLTFEDGSEVSLENLDVPSLVMAFAQKDRWKQKFVMIGMGEEAMVYSKDGVEITNEETSNKISYQKGSEKITTDKKFCDLEDLYAHTNDVLALFGIEGVNFEYRLIEPQPLYQD</sequence>
<accession>A0AAW8U268</accession>
<name>A0AAW8U268_9ENTE</name>
<dbReference type="RefSeq" id="WP_311835439.1">
    <property type="nucleotide sequence ID" value="NZ_JARQBJ010000003.1"/>
</dbReference>
<dbReference type="Pfam" id="PF16067">
    <property type="entry name" value="DUF4809"/>
    <property type="match status" value="1"/>
</dbReference>